<organism evidence="2 3">
    <name type="scientific">Daucus carota subsp. sativus</name>
    <name type="common">Carrot</name>
    <dbReference type="NCBI Taxonomy" id="79200"/>
    <lineage>
        <taxon>Eukaryota</taxon>
        <taxon>Viridiplantae</taxon>
        <taxon>Streptophyta</taxon>
        <taxon>Embryophyta</taxon>
        <taxon>Tracheophyta</taxon>
        <taxon>Spermatophyta</taxon>
        <taxon>Magnoliopsida</taxon>
        <taxon>eudicotyledons</taxon>
        <taxon>Gunneridae</taxon>
        <taxon>Pentapetalae</taxon>
        <taxon>asterids</taxon>
        <taxon>campanulids</taxon>
        <taxon>Apiales</taxon>
        <taxon>Apiaceae</taxon>
        <taxon>Apioideae</taxon>
        <taxon>Scandiceae</taxon>
        <taxon>Daucinae</taxon>
        <taxon>Daucus</taxon>
        <taxon>Daucus sect. Daucus</taxon>
    </lineage>
</organism>
<evidence type="ECO:0000313" key="3">
    <source>
        <dbReference type="Proteomes" id="UP000077755"/>
    </source>
</evidence>
<dbReference type="Pfam" id="PF07734">
    <property type="entry name" value="FBA_1"/>
    <property type="match status" value="1"/>
</dbReference>
<reference evidence="2" key="2">
    <citation type="submission" date="2022-03" db="EMBL/GenBank/DDBJ databases">
        <title>Draft title - Genomic analysis of global carrot germplasm unveils the trajectory of domestication and the origin of high carotenoid orange carrot.</title>
        <authorList>
            <person name="Iorizzo M."/>
            <person name="Ellison S."/>
            <person name="Senalik D."/>
            <person name="Macko-Podgorni A."/>
            <person name="Grzebelus D."/>
            <person name="Bostan H."/>
            <person name="Rolling W."/>
            <person name="Curaba J."/>
            <person name="Simon P."/>
        </authorList>
    </citation>
    <scope>NUCLEOTIDE SEQUENCE</scope>
    <source>
        <tissue evidence="2">Leaf</tissue>
    </source>
</reference>
<dbReference type="AlphaFoldDB" id="A0AAF1AWB2"/>
<sequence>MPTSSTNYLPEELVIRILSSLPVKYVLRCRPVCKLWLSITSDPEFIRTHLKFSKQRPSVLAEAEVYDMQNSSYKIVSMISNSFEDSVNVPQPWPYSAPDHGSSSCNGLVCLSSNDYMYIWNPATRQGKNLPWPKIPKYNAFLVCTGFYFDSVSDDYKILRLLFFYPHFGARGSRSRLRVEIYSTKSDSWSEIQVEEADISFVYFDRNRGGVTSGPVIKGVLYMNGNGVLISFRLNKRVLKIVPLPSNYRTNKDLHQMTYEPKVFDYEGCAALVLQGNNEESLSLWTWDDNDDDDDDDDGGRGIWTRKLNLEGDIRMNWTSRYFGVGQLVAWKDHKTIIMYDYNKKEAKEHRLQPPNNYRYIDSFYRHTESLVSLEGFRKL</sequence>
<dbReference type="CDD" id="cd22157">
    <property type="entry name" value="F-box_AtFBW1-like"/>
    <property type="match status" value="1"/>
</dbReference>
<evidence type="ECO:0000313" key="2">
    <source>
        <dbReference type="EMBL" id="WOG94801.1"/>
    </source>
</evidence>
<feature type="domain" description="F-box" evidence="1">
    <location>
        <begin position="3"/>
        <end position="49"/>
    </location>
</feature>
<protein>
    <recommendedName>
        <fullName evidence="1">F-box domain-containing protein</fullName>
    </recommendedName>
</protein>
<dbReference type="InterPro" id="IPR017451">
    <property type="entry name" value="F-box-assoc_interact_dom"/>
</dbReference>
<dbReference type="InterPro" id="IPR050796">
    <property type="entry name" value="SCF_F-box_component"/>
</dbReference>
<keyword evidence="3" id="KW-1185">Reference proteome</keyword>
<dbReference type="Gene3D" id="1.20.1280.50">
    <property type="match status" value="1"/>
</dbReference>
<dbReference type="PROSITE" id="PS50181">
    <property type="entry name" value="FBOX"/>
    <property type="match status" value="1"/>
</dbReference>
<dbReference type="EMBL" id="CP093345">
    <property type="protein sequence ID" value="WOG94801.1"/>
    <property type="molecule type" value="Genomic_DNA"/>
</dbReference>
<gene>
    <name evidence="2" type="ORF">DCAR_0314098</name>
</gene>
<dbReference type="NCBIfam" id="TIGR01640">
    <property type="entry name" value="F_box_assoc_1"/>
    <property type="match status" value="1"/>
</dbReference>
<dbReference type="InterPro" id="IPR006527">
    <property type="entry name" value="F-box-assoc_dom_typ1"/>
</dbReference>
<dbReference type="PANTHER" id="PTHR31672:SF13">
    <property type="entry name" value="F-BOX PROTEIN CPR30-LIKE"/>
    <property type="match status" value="1"/>
</dbReference>
<accession>A0AAF1AWB2</accession>
<evidence type="ECO:0000259" key="1">
    <source>
        <dbReference type="PROSITE" id="PS50181"/>
    </source>
</evidence>
<dbReference type="InterPro" id="IPR036047">
    <property type="entry name" value="F-box-like_dom_sf"/>
</dbReference>
<reference evidence="2" key="1">
    <citation type="journal article" date="2016" name="Nat. Genet.">
        <title>A high-quality carrot genome assembly provides new insights into carotenoid accumulation and asterid genome evolution.</title>
        <authorList>
            <person name="Iorizzo M."/>
            <person name="Ellison S."/>
            <person name="Senalik D."/>
            <person name="Zeng P."/>
            <person name="Satapoomin P."/>
            <person name="Huang J."/>
            <person name="Bowman M."/>
            <person name="Iovene M."/>
            <person name="Sanseverino W."/>
            <person name="Cavagnaro P."/>
            <person name="Yildiz M."/>
            <person name="Macko-Podgorni A."/>
            <person name="Moranska E."/>
            <person name="Grzebelus E."/>
            <person name="Grzebelus D."/>
            <person name="Ashrafi H."/>
            <person name="Zheng Z."/>
            <person name="Cheng S."/>
            <person name="Spooner D."/>
            <person name="Van Deynze A."/>
            <person name="Simon P."/>
        </authorList>
    </citation>
    <scope>NUCLEOTIDE SEQUENCE</scope>
    <source>
        <tissue evidence="2">Leaf</tissue>
    </source>
</reference>
<dbReference type="SUPFAM" id="SSF81383">
    <property type="entry name" value="F-box domain"/>
    <property type="match status" value="1"/>
</dbReference>
<name>A0AAF1AWB2_DAUCS</name>
<dbReference type="Pfam" id="PF12937">
    <property type="entry name" value="F-box-like"/>
    <property type="match status" value="1"/>
</dbReference>
<dbReference type="InterPro" id="IPR001810">
    <property type="entry name" value="F-box_dom"/>
</dbReference>
<dbReference type="PANTHER" id="PTHR31672">
    <property type="entry name" value="BNACNNG10540D PROTEIN"/>
    <property type="match status" value="1"/>
</dbReference>
<dbReference type="Proteomes" id="UP000077755">
    <property type="component" value="Chromosome 3"/>
</dbReference>
<proteinExistence type="predicted"/>
<dbReference type="SMART" id="SM00256">
    <property type="entry name" value="FBOX"/>
    <property type="match status" value="1"/>
</dbReference>